<reference evidence="1 2" key="1">
    <citation type="journal article" date="2003" name="Proc. Natl. Acad. Sci. U.S.A.">
        <title>Complete genome sequence of the marine planctomycete Pirellula sp. strain 1.</title>
        <authorList>
            <person name="Gloeckner F.O."/>
            <person name="Kube M."/>
            <person name="Bauer M."/>
            <person name="Teeling H."/>
            <person name="Lombardot T."/>
            <person name="Ludwig W."/>
            <person name="Gade D."/>
            <person name="Beck A."/>
            <person name="Borzym K."/>
            <person name="Heitmann K."/>
            <person name="Rabus R."/>
            <person name="Schlesner H."/>
            <person name="Amann R."/>
            <person name="Reinhardt R."/>
        </authorList>
    </citation>
    <scope>NUCLEOTIDE SEQUENCE [LARGE SCALE GENOMIC DNA]</scope>
    <source>
        <strain evidence="2">DSM 10527 / NCIMB 13988 / SH1</strain>
    </source>
</reference>
<dbReference type="AlphaFoldDB" id="Q7UXB4"/>
<dbReference type="Proteomes" id="UP000001025">
    <property type="component" value="Chromosome"/>
</dbReference>
<keyword evidence="2" id="KW-1185">Reference proteome</keyword>
<evidence type="ECO:0000313" key="1">
    <source>
        <dbReference type="EMBL" id="CAD72094.1"/>
    </source>
</evidence>
<gene>
    <name evidence="1" type="ordered locus">RB1444</name>
</gene>
<dbReference type="Gene3D" id="1.25.40.10">
    <property type="entry name" value="Tetratricopeptide repeat domain"/>
    <property type="match status" value="2"/>
</dbReference>
<sequence length="277" mass="30608">MNDPTLCGLNVPPSRSTLPNQRCKSNMNESLSIAHLEFEAGRFAHAIQFAQYSLAQDPDDADALTLLGMASLCFCEFDEGIDALERAALIQPLSRAIQIELAIAYGSVGRQNLSKELLMSVATSGKVSSAELLRIAAGLEAIDEPRLAMEACRQAGILNPEQPEVHYQMGYYAQQCGHPSEICESLIRHAIALDPRNVHFRIGLASLLIRLERKPDAIKVLTPVIPDRLEEVHCQCCLKRIANLFFDCDDVQRARLYASRLKTLTKQSFTAQQSNVA</sequence>
<dbReference type="OrthoDB" id="271653at2"/>
<dbReference type="SMART" id="SM00028">
    <property type="entry name" value="TPR"/>
    <property type="match status" value="4"/>
</dbReference>
<evidence type="ECO:0000313" key="2">
    <source>
        <dbReference type="Proteomes" id="UP000001025"/>
    </source>
</evidence>
<dbReference type="PATRIC" id="fig|243090.15.peg.669"/>
<dbReference type="eggNOG" id="COG0457">
    <property type="taxonomic scope" value="Bacteria"/>
</dbReference>
<accession>Q7UXB4</accession>
<dbReference type="HOGENOM" id="CLU_096107_0_0_0"/>
<name>Q7UXB4_RHOBA</name>
<dbReference type="InParanoid" id="Q7UXB4"/>
<dbReference type="STRING" id="243090.RB1444"/>
<dbReference type="InterPro" id="IPR019734">
    <property type="entry name" value="TPR_rpt"/>
</dbReference>
<dbReference type="InterPro" id="IPR011990">
    <property type="entry name" value="TPR-like_helical_dom_sf"/>
</dbReference>
<dbReference type="EMBL" id="BX294135">
    <property type="protein sequence ID" value="CAD72094.1"/>
    <property type="molecule type" value="Genomic_DNA"/>
</dbReference>
<dbReference type="KEGG" id="rba:RB1444"/>
<organism evidence="1 2">
    <name type="scientific">Rhodopirellula baltica (strain DSM 10527 / NCIMB 13988 / SH1)</name>
    <dbReference type="NCBI Taxonomy" id="243090"/>
    <lineage>
        <taxon>Bacteria</taxon>
        <taxon>Pseudomonadati</taxon>
        <taxon>Planctomycetota</taxon>
        <taxon>Planctomycetia</taxon>
        <taxon>Pirellulales</taxon>
        <taxon>Pirellulaceae</taxon>
        <taxon>Rhodopirellula</taxon>
    </lineage>
</organism>
<protein>
    <submittedName>
        <fullName evidence="1">Probable tetratricopeptide repeat family protein</fullName>
    </submittedName>
</protein>
<proteinExistence type="predicted"/>
<dbReference type="EnsemblBacteria" id="CAD72094">
    <property type="protein sequence ID" value="CAD72094"/>
    <property type="gene ID" value="RB1444"/>
</dbReference>
<dbReference type="SUPFAM" id="SSF48452">
    <property type="entry name" value="TPR-like"/>
    <property type="match status" value="1"/>
</dbReference>